<dbReference type="Proteomes" id="UP000261704">
    <property type="component" value="Chromosome"/>
</dbReference>
<dbReference type="PANTHER" id="PTHR41729">
    <property type="entry name" value="GLUTAMYL-TRNA SYNTHETASE"/>
    <property type="match status" value="1"/>
</dbReference>
<dbReference type="EMBL" id="CP032125">
    <property type="protein sequence ID" value="AXX96575.1"/>
    <property type="molecule type" value="Genomic_DNA"/>
</dbReference>
<dbReference type="RefSeq" id="WP_118941233.1">
    <property type="nucleotide sequence ID" value="NZ_CP032125.1"/>
</dbReference>
<keyword evidence="2" id="KW-1185">Reference proteome</keyword>
<sequence>MSFTPTEQFNAVIAAIDAVNAEDPRKITVDGKEYPYETVYAERMTEMLERMYPDASELLRIAARAQHIRRWQIPRDTYPRNREGYQKWRLEMRQLHADLVGGIMRENGYSDEDIALVGSYLRKERLKREADSQALENVVDVVFLAYYWDEFIAKFPHYDDDKLIDIVGKTLRKMSSHGHQAALALDMPSKTAKIVMAAVEREKDTLAAMAAREAQ</sequence>
<dbReference type="AlphaFoldDB" id="A0A347UCJ7"/>
<organism evidence="1 2">
    <name type="scientific">Profundibacter amoris</name>
    <dbReference type="NCBI Taxonomy" id="2171755"/>
    <lineage>
        <taxon>Bacteria</taxon>
        <taxon>Pseudomonadati</taxon>
        <taxon>Pseudomonadota</taxon>
        <taxon>Alphaproteobacteria</taxon>
        <taxon>Rhodobacterales</taxon>
        <taxon>Paracoccaceae</taxon>
        <taxon>Profundibacter</taxon>
    </lineage>
</organism>
<proteinExistence type="predicted"/>
<evidence type="ECO:0000313" key="2">
    <source>
        <dbReference type="Proteomes" id="UP000261704"/>
    </source>
</evidence>
<dbReference type="Pfam" id="PF13875">
    <property type="entry name" value="DUF4202"/>
    <property type="match status" value="1"/>
</dbReference>
<evidence type="ECO:0000313" key="1">
    <source>
        <dbReference type="EMBL" id="AXX96575.1"/>
    </source>
</evidence>
<dbReference type="KEGG" id="pamo:BAR1_00660"/>
<reference evidence="1 2" key="1">
    <citation type="submission" date="2018-09" db="EMBL/GenBank/DDBJ databases">
        <title>Profundibacter amoris BAR1 gen. nov., sp. nov., a new member of the Roseobacter clade isolated at Lokis Castle Vent Field on the Arctic Mid-Oceanic Ridge.</title>
        <authorList>
            <person name="Le Moine Bauer S."/>
            <person name="Sjoeberg A.G."/>
            <person name="L'Haridon S."/>
            <person name="Stokke R."/>
            <person name="Roalkvam I."/>
            <person name="Steen I.H."/>
            <person name="Dahle H."/>
        </authorList>
    </citation>
    <scope>NUCLEOTIDE SEQUENCE [LARGE SCALE GENOMIC DNA]</scope>
    <source>
        <strain evidence="1 2">BAR1</strain>
    </source>
</reference>
<dbReference type="InterPro" id="IPR025255">
    <property type="entry name" value="DUF4202"/>
</dbReference>
<accession>A0A347UCJ7</accession>
<dbReference type="OrthoDB" id="9799165at2"/>
<dbReference type="PANTHER" id="PTHR41729:SF1">
    <property type="entry name" value="GLUTAMYL-TRNA SYNTHETASE"/>
    <property type="match status" value="1"/>
</dbReference>
<protein>
    <submittedName>
        <fullName evidence="1">DUF4202 domain-containing protein</fullName>
    </submittedName>
</protein>
<name>A0A347UCJ7_9RHOB</name>
<gene>
    <name evidence="1" type="ORF">BAR1_00660</name>
</gene>